<dbReference type="SUPFAM" id="SSF53448">
    <property type="entry name" value="Nucleotide-diphospho-sugar transferases"/>
    <property type="match status" value="1"/>
</dbReference>
<keyword evidence="5 8" id="KW-1133">Transmembrane helix</keyword>
<evidence type="ECO:0000256" key="8">
    <source>
        <dbReference type="SAM" id="Phobius"/>
    </source>
</evidence>
<keyword evidence="11" id="KW-1185">Reference proteome</keyword>
<dbReference type="Proteomes" id="UP001589814">
    <property type="component" value="Unassembled WGS sequence"/>
</dbReference>
<dbReference type="EC" id="2.4.-.-" evidence="10"/>
<dbReference type="EMBL" id="JBHLVX010000005">
    <property type="protein sequence ID" value="MFC0266588.1"/>
    <property type="molecule type" value="Genomic_DNA"/>
</dbReference>
<dbReference type="PANTHER" id="PTHR48090">
    <property type="entry name" value="UNDECAPRENYL-PHOSPHATE 4-DEOXY-4-FORMAMIDO-L-ARABINOSE TRANSFERASE-RELATED"/>
    <property type="match status" value="1"/>
</dbReference>
<evidence type="ECO:0000256" key="1">
    <source>
        <dbReference type="ARBA" id="ARBA00004141"/>
    </source>
</evidence>
<dbReference type="Pfam" id="PF00535">
    <property type="entry name" value="Glycos_transf_2"/>
    <property type="match status" value="1"/>
</dbReference>
<feature type="region of interest" description="Disordered" evidence="7">
    <location>
        <begin position="309"/>
        <end position="328"/>
    </location>
</feature>
<dbReference type="InterPro" id="IPR001173">
    <property type="entry name" value="Glyco_trans_2-like"/>
</dbReference>
<keyword evidence="4 8" id="KW-0812">Transmembrane</keyword>
<dbReference type="InterPro" id="IPR029044">
    <property type="entry name" value="Nucleotide-diphossugar_trans"/>
</dbReference>
<sequence>MIVTLIVPVFNEEESVALFHTTVREQLDNPEQQFEILFIDDGSRDRTAELIAELAQRDSLVGAITFSRNFGKEAALIAGIEHAGGDAVIPMDVDLQDPIEVIPQLIERWQAGFDVVLAKRRDRSHDSHLKRRTALMFYRLNNAISSTPIEENVGDFRLMSRQVVEALRAMPERQLFMKGLLGWVGFETTVVEYDRPLRAAGKSKFNGWKLWNLALEGITSFSTVPLRIWTYLGGSVAGCAFLYTGWMVLDKLINGNPVPGYPSLMSAILFLGGIQLIGIGVLGEYIGRIYMESKQRPRYIIRHKVSAQTNNAGQQADTPPPQTTAGAE</sequence>
<protein>
    <submittedName>
        <fullName evidence="10">Glycosyltransferase family 2 protein</fullName>
        <ecNumber evidence="10">2.4.-.-</ecNumber>
    </submittedName>
</protein>
<feature type="transmembrane region" description="Helical" evidence="8">
    <location>
        <begin position="261"/>
        <end position="286"/>
    </location>
</feature>
<keyword evidence="6 8" id="KW-0472">Membrane</keyword>
<feature type="transmembrane region" description="Helical" evidence="8">
    <location>
        <begin position="228"/>
        <end position="249"/>
    </location>
</feature>
<dbReference type="Gene3D" id="3.90.550.10">
    <property type="entry name" value="Spore Coat Polysaccharide Biosynthesis Protein SpsA, Chain A"/>
    <property type="match status" value="1"/>
</dbReference>
<evidence type="ECO:0000256" key="2">
    <source>
        <dbReference type="ARBA" id="ARBA00022676"/>
    </source>
</evidence>
<comment type="subcellular location">
    <subcellularLocation>
        <location evidence="1">Membrane</location>
        <topology evidence="1">Multi-pass membrane protein</topology>
    </subcellularLocation>
</comment>
<evidence type="ECO:0000256" key="6">
    <source>
        <dbReference type="ARBA" id="ARBA00023136"/>
    </source>
</evidence>
<dbReference type="PANTHER" id="PTHR48090:SF1">
    <property type="entry name" value="PROPHAGE BACTOPRENOL GLUCOSYL TRANSFERASE HOMOLOG"/>
    <property type="match status" value="1"/>
</dbReference>
<comment type="caution">
    <text evidence="10">The sequence shown here is derived from an EMBL/GenBank/DDBJ whole genome shotgun (WGS) entry which is preliminary data.</text>
</comment>
<evidence type="ECO:0000256" key="7">
    <source>
        <dbReference type="SAM" id="MobiDB-lite"/>
    </source>
</evidence>
<evidence type="ECO:0000256" key="3">
    <source>
        <dbReference type="ARBA" id="ARBA00022679"/>
    </source>
</evidence>
<dbReference type="CDD" id="cd04187">
    <property type="entry name" value="DPM1_like_bac"/>
    <property type="match status" value="1"/>
</dbReference>
<evidence type="ECO:0000256" key="4">
    <source>
        <dbReference type="ARBA" id="ARBA00022692"/>
    </source>
</evidence>
<dbReference type="InterPro" id="IPR050256">
    <property type="entry name" value="Glycosyltransferase_2"/>
</dbReference>
<keyword evidence="3 10" id="KW-0808">Transferase</keyword>
<evidence type="ECO:0000259" key="9">
    <source>
        <dbReference type="Pfam" id="PF00535"/>
    </source>
</evidence>
<evidence type="ECO:0000313" key="10">
    <source>
        <dbReference type="EMBL" id="MFC0266588.1"/>
    </source>
</evidence>
<organism evidence="10 11">
    <name type="scientific">Kushneria aurantia</name>
    <dbReference type="NCBI Taxonomy" id="504092"/>
    <lineage>
        <taxon>Bacteria</taxon>
        <taxon>Pseudomonadati</taxon>
        <taxon>Pseudomonadota</taxon>
        <taxon>Gammaproteobacteria</taxon>
        <taxon>Oceanospirillales</taxon>
        <taxon>Halomonadaceae</taxon>
        <taxon>Kushneria</taxon>
    </lineage>
</organism>
<evidence type="ECO:0000256" key="5">
    <source>
        <dbReference type="ARBA" id="ARBA00022989"/>
    </source>
</evidence>
<dbReference type="RefSeq" id="WP_019951350.1">
    <property type="nucleotide sequence ID" value="NZ_JBHLVX010000005.1"/>
</dbReference>
<proteinExistence type="predicted"/>
<name>A0ABV6FYW3_9GAMM</name>
<evidence type="ECO:0000313" key="11">
    <source>
        <dbReference type="Proteomes" id="UP001589814"/>
    </source>
</evidence>
<reference evidence="10 11" key="1">
    <citation type="submission" date="2024-09" db="EMBL/GenBank/DDBJ databases">
        <authorList>
            <person name="Sun Q."/>
            <person name="Mori K."/>
        </authorList>
    </citation>
    <scope>NUCLEOTIDE SEQUENCE [LARGE SCALE GENOMIC DNA]</scope>
    <source>
        <strain evidence="10 11">CCM 7415</strain>
    </source>
</reference>
<accession>A0ABV6FYW3</accession>
<gene>
    <name evidence="10" type="ORF">ACFFHW_01035</name>
</gene>
<keyword evidence="2 10" id="KW-0328">Glycosyltransferase</keyword>
<feature type="domain" description="Glycosyltransferase 2-like" evidence="9">
    <location>
        <begin position="5"/>
        <end position="167"/>
    </location>
</feature>
<dbReference type="GO" id="GO:0016757">
    <property type="term" value="F:glycosyltransferase activity"/>
    <property type="evidence" value="ECO:0007669"/>
    <property type="project" value="UniProtKB-KW"/>
</dbReference>